<dbReference type="HOGENOM" id="CLU_094351_0_0_1"/>
<dbReference type="Proteomes" id="UP000009192">
    <property type="component" value="Unassembled WGS sequence"/>
</dbReference>
<dbReference type="AlphaFoldDB" id="B4K8T1"/>
<evidence type="ECO:0000313" key="3">
    <source>
        <dbReference type="EMBL" id="EDW15500.2"/>
    </source>
</evidence>
<sequence>MRCEPLVLICIMSIVLASRAHHKRKPSCSKEQDPSSKASCQFNLKSTKMAATAADEASAAKNAQKCAGEEAGQLAMYRLADKAEQAARAAEAALNGKKQLLEQLEQSQCEADAVIEEVKKALASSKCNINTIVRIAASIKNHQEVMQNFLEASKANLERYKEIAACANIEIREKYMILMNVSKREEELKKCMEKAKTDLCRTEKIAEKAETAAVEATQRVEMARNLFQKTKKLKKRDLKLFQRIFKKFVKT</sequence>
<dbReference type="InterPro" id="IPR007999">
    <property type="entry name" value="DUF745"/>
</dbReference>
<dbReference type="eggNOG" id="ENOG502RA37">
    <property type="taxonomic scope" value="Eukaryota"/>
</dbReference>
<dbReference type="PANTHER" id="PTHR37161:SF2">
    <property type="entry name" value="AT11648P-RELATED"/>
    <property type="match status" value="1"/>
</dbReference>
<evidence type="ECO:0008006" key="5">
    <source>
        <dbReference type="Google" id="ProtNLM"/>
    </source>
</evidence>
<dbReference type="InParanoid" id="B4K8T1"/>
<dbReference type="PANTHER" id="PTHR37161">
    <property type="entry name" value="HDC10475"/>
    <property type="match status" value="1"/>
</dbReference>
<dbReference type="SMR" id="B4K8T1"/>
<dbReference type="Pfam" id="PF05335">
    <property type="entry name" value="DUF745"/>
    <property type="match status" value="1"/>
</dbReference>
<keyword evidence="4" id="KW-1185">Reference proteome</keyword>
<proteinExistence type="predicted"/>
<feature type="coiled-coil region" evidence="1">
    <location>
        <begin position="80"/>
        <end position="117"/>
    </location>
</feature>
<feature type="signal peptide" evidence="2">
    <location>
        <begin position="1"/>
        <end position="17"/>
    </location>
</feature>
<keyword evidence="1" id="KW-0175">Coiled coil</keyword>
<reference evidence="3 4" key="1">
    <citation type="journal article" date="2007" name="Nature">
        <title>Evolution of genes and genomes on the Drosophila phylogeny.</title>
        <authorList>
            <consortium name="Drosophila 12 Genomes Consortium"/>
            <person name="Clark A.G."/>
            <person name="Eisen M.B."/>
            <person name="Smith D.R."/>
            <person name="Bergman C.M."/>
            <person name="Oliver B."/>
            <person name="Markow T.A."/>
            <person name="Kaufman T.C."/>
            <person name="Kellis M."/>
            <person name="Gelbart W."/>
            <person name="Iyer V.N."/>
            <person name="Pollard D.A."/>
            <person name="Sackton T.B."/>
            <person name="Larracuente A.M."/>
            <person name="Singh N.D."/>
            <person name="Abad J.P."/>
            <person name="Abt D.N."/>
            <person name="Adryan B."/>
            <person name="Aguade M."/>
            <person name="Akashi H."/>
            <person name="Anderson W.W."/>
            <person name="Aquadro C.F."/>
            <person name="Ardell D.H."/>
            <person name="Arguello R."/>
            <person name="Artieri C.G."/>
            <person name="Barbash D.A."/>
            <person name="Barker D."/>
            <person name="Barsanti P."/>
            <person name="Batterham P."/>
            <person name="Batzoglou S."/>
            <person name="Begun D."/>
            <person name="Bhutkar A."/>
            <person name="Blanco E."/>
            <person name="Bosak S.A."/>
            <person name="Bradley R.K."/>
            <person name="Brand A.D."/>
            <person name="Brent M.R."/>
            <person name="Brooks A.N."/>
            <person name="Brown R.H."/>
            <person name="Butlin R.K."/>
            <person name="Caggese C."/>
            <person name="Calvi B.R."/>
            <person name="Bernardo de Carvalho A."/>
            <person name="Caspi A."/>
            <person name="Castrezana S."/>
            <person name="Celniker S.E."/>
            <person name="Chang J.L."/>
            <person name="Chapple C."/>
            <person name="Chatterji S."/>
            <person name="Chinwalla A."/>
            <person name="Civetta A."/>
            <person name="Clifton S.W."/>
            <person name="Comeron J.M."/>
            <person name="Costello J.C."/>
            <person name="Coyne J.A."/>
            <person name="Daub J."/>
            <person name="David R.G."/>
            <person name="Delcher A.L."/>
            <person name="Delehaunty K."/>
            <person name="Do C.B."/>
            <person name="Ebling H."/>
            <person name="Edwards K."/>
            <person name="Eickbush T."/>
            <person name="Evans J.D."/>
            <person name="Filipski A."/>
            <person name="Findeiss S."/>
            <person name="Freyhult E."/>
            <person name="Fulton L."/>
            <person name="Fulton R."/>
            <person name="Garcia A.C."/>
            <person name="Gardiner A."/>
            <person name="Garfield D.A."/>
            <person name="Garvin B.E."/>
            <person name="Gibson G."/>
            <person name="Gilbert D."/>
            <person name="Gnerre S."/>
            <person name="Godfrey J."/>
            <person name="Good R."/>
            <person name="Gotea V."/>
            <person name="Gravely B."/>
            <person name="Greenberg A.J."/>
            <person name="Griffiths-Jones S."/>
            <person name="Gross S."/>
            <person name="Guigo R."/>
            <person name="Gustafson E.A."/>
            <person name="Haerty W."/>
            <person name="Hahn M.W."/>
            <person name="Halligan D.L."/>
            <person name="Halpern A.L."/>
            <person name="Halter G.M."/>
            <person name="Han M.V."/>
            <person name="Heger A."/>
            <person name="Hillier L."/>
            <person name="Hinrichs A.S."/>
            <person name="Holmes I."/>
            <person name="Hoskins R.A."/>
            <person name="Hubisz M.J."/>
            <person name="Hultmark D."/>
            <person name="Huntley M.A."/>
            <person name="Jaffe D.B."/>
            <person name="Jagadeeshan S."/>
            <person name="Jeck W.R."/>
            <person name="Johnson J."/>
            <person name="Jones C.D."/>
            <person name="Jordan W.C."/>
            <person name="Karpen G.H."/>
            <person name="Kataoka E."/>
            <person name="Keightley P.D."/>
            <person name="Kheradpour P."/>
            <person name="Kirkness E.F."/>
            <person name="Koerich L.B."/>
            <person name="Kristiansen K."/>
            <person name="Kudrna D."/>
            <person name="Kulathinal R.J."/>
            <person name="Kumar S."/>
            <person name="Kwok R."/>
            <person name="Lander E."/>
            <person name="Langley C.H."/>
            <person name="Lapoint R."/>
            <person name="Lazzaro B.P."/>
            <person name="Lee S.J."/>
            <person name="Levesque L."/>
            <person name="Li R."/>
            <person name="Lin C.F."/>
            <person name="Lin M.F."/>
            <person name="Lindblad-Toh K."/>
            <person name="Llopart A."/>
            <person name="Long M."/>
            <person name="Low L."/>
            <person name="Lozovsky E."/>
            <person name="Lu J."/>
            <person name="Luo M."/>
            <person name="Machado C.A."/>
            <person name="Makalowski W."/>
            <person name="Marzo M."/>
            <person name="Matsuda M."/>
            <person name="Matzkin L."/>
            <person name="McAllister B."/>
            <person name="McBride C.S."/>
            <person name="McKernan B."/>
            <person name="McKernan K."/>
            <person name="Mendez-Lago M."/>
            <person name="Minx P."/>
            <person name="Mollenhauer M.U."/>
            <person name="Montooth K."/>
            <person name="Mount S.M."/>
            <person name="Mu X."/>
            <person name="Myers E."/>
            <person name="Negre B."/>
            <person name="Newfeld S."/>
            <person name="Nielsen R."/>
            <person name="Noor M.A."/>
            <person name="O'Grady P."/>
            <person name="Pachter L."/>
            <person name="Papaceit M."/>
            <person name="Parisi M.J."/>
            <person name="Parisi M."/>
            <person name="Parts L."/>
            <person name="Pedersen J.S."/>
            <person name="Pesole G."/>
            <person name="Phillippy A.M."/>
            <person name="Ponting C.P."/>
            <person name="Pop M."/>
            <person name="Porcelli D."/>
            <person name="Powell J.R."/>
            <person name="Prohaska S."/>
            <person name="Pruitt K."/>
            <person name="Puig M."/>
            <person name="Quesneville H."/>
            <person name="Ram K.R."/>
            <person name="Rand D."/>
            <person name="Rasmussen M.D."/>
            <person name="Reed L.K."/>
            <person name="Reenan R."/>
            <person name="Reily A."/>
            <person name="Remington K.A."/>
            <person name="Rieger T.T."/>
            <person name="Ritchie M.G."/>
            <person name="Robin C."/>
            <person name="Rogers Y.H."/>
            <person name="Rohde C."/>
            <person name="Rozas J."/>
            <person name="Rubenfield M.J."/>
            <person name="Ruiz A."/>
            <person name="Russo S."/>
            <person name="Salzberg S.L."/>
            <person name="Sanchez-Gracia A."/>
            <person name="Saranga D.J."/>
            <person name="Sato H."/>
            <person name="Schaeffer S.W."/>
            <person name="Schatz M.C."/>
            <person name="Schlenke T."/>
            <person name="Schwartz R."/>
            <person name="Segarra C."/>
            <person name="Singh R.S."/>
            <person name="Sirot L."/>
            <person name="Sirota M."/>
            <person name="Sisneros N.B."/>
            <person name="Smith C.D."/>
            <person name="Smith T.F."/>
            <person name="Spieth J."/>
            <person name="Stage D.E."/>
            <person name="Stark A."/>
            <person name="Stephan W."/>
            <person name="Strausberg R.L."/>
            <person name="Strempel S."/>
            <person name="Sturgill D."/>
            <person name="Sutton G."/>
            <person name="Sutton G.G."/>
            <person name="Tao W."/>
            <person name="Teichmann S."/>
            <person name="Tobari Y.N."/>
            <person name="Tomimura Y."/>
            <person name="Tsolas J.M."/>
            <person name="Valente V.L."/>
            <person name="Venter E."/>
            <person name="Venter J.C."/>
            <person name="Vicario S."/>
            <person name="Vieira F.G."/>
            <person name="Vilella A.J."/>
            <person name="Villasante A."/>
            <person name="Walenz B."/>
            <person name="Wang J."/>
            <person name="Wasserman M."/>
            <person name="Watts T."/>
            <person name="Wilson D."/>
            <person name="Wilson R.K."/>
            <person name="Wing R.A."/>
            <person name="Wolfner M.F."/>
            <person name="Wong A."/>
            <person name="Wong G.K."/>
            <person name="Wu C.I."/>
            <person name="Wu G."/>
            <person name="Yamamoto D."/>
            <person name="Yang H.P."/>
            <person name="Yang S.P."/>
            <person name="Yorke J.A."/>
            <person name="Yoshida K."/>
            <person name="Zdobnov E."/>
            <person name="Zhang P."/>
            <person name="Zhang Y."/>
            <person name="Zimin A.V."/>
            <person name="Baldwin J."/>
            <person name="Abdouelleil A."/>
            <person name="Abdulkadir J."/>
            <person name="Abebe A."/>
            <person name="Abera B."/>
            <person name="Abreu J."/>
            <person name="Acer S.C."/>
            <person name="Aftuck L."/>
            <person name="Alexander A."/>
            <person name="An P."/>
            <person name="Anderson E."/>
            <person name="Anderson S."/>
            <person name="Arachi H."/>
            <person name="Azer M."/>
            <person name="Bachantsang P."/>
            <person name="Barry A."/>
            <person name="Bayul T."/>
            <person name="Berlin A."/>
            <person name="Bessette D."/>
            <person name="Bloom T."/>
            <person name="Blye J."/>
            <person name="Boguslavskiy L."/>
            <person name="Bonnet C."/>
            <person name="Boukhgalter B."/>
            <person name="Bourzgui I."/>
            <person name="Brown A."/>
            <person name="Cahill P."/>
            <person name="Channer S."/>
            <person name="Cheshatsang Y."/>
            <person name="Chuda L."/>
            <person name="Citroen M."/>
            <person name="Collymore A."/>
            <person name="Cooke P."/>
            <person name="Costello M."/>
            <person name="D'Aco K."/>
            <person name="Daza R."/>
            <person name="De Haan G."/>
            <person name="DeGray S."/>
            <person name="DeMaso C."/>
            <person name="Dhargay N."/>
            <person name="Dooley K."/>
            <person name="Dooley E."/>
            <person name="Doricent M."/>
            <person name="Dorje P."/>
            <person name="Dorjee K."/>
            <person name="Dupes A."/>
            <person name="Elong R."/>
            <person name="Falk J."/>
            <person name="Farina A."/>
            <person name="Faro S."/>
            <person name="Ferguson D."/>
            <person name="Fisher S."/>
            <person name="Foley C.D."/>
            <person name="Franke A."/>
            <person name="Friedrich D."/>
            <person name="Gadbois L."/>
            <person name="Gearin G."/>
            <person name="Gearin C.R."/>
            <person name="Giannoukos G."/>
            <person name="Goode T."/>
            <person name="Graham J."/>
            <person name="Grandbois E."/>
            <person name="Grewal S."/>
            <person name="Gyaltsen K."/>
            <person name="Hafez N."/>
            <person name="Hagos B."/>
            <person name="Hall J."/>
            <person name="Henson C."/>
            <person name="Hollinger A."/>
            <person name="Honan T."/>
            <person name="Huard M.D."/>
            <person name="Hughes L."/>
            <person name="Hurhula B."/>
            <person name="Husby M.E."/>
            <person name="Kamat A."/>
            <person name="Kanga B."/>
            <person name="Kashin S."/>
            <person name="Khazanovich D."/>
            <person name="Kisner P."/>
            <person name="Lance K."/>
            <person name="Lara M."/>
            <person name="Lee W."/>
            <person name="Lennon N."/>
            <person name="Letendre F."/>
            <person name="LeVine R."/>
            <person name="Lipovsky A."/>
            <person name="Liu X."/>
            <person name="Liu J."/>
            <person name="Liu S."/>
            <person name="Lokyitsang T."/>
            <person name="Lokyitsang Y."/>
            <person name="Lubonja R."/>
            <person name="Lui A."/>
            <person name="MacDonald P."/>
            <person name="Magnisalis V."/>
            <person name="Maru K."/>
            <person name="Matthews C."/>
            <person name="McCusker W."/>
            <person name="McDonough S."/>
            <person name="Mehta T."/>
            <person name="Meldrim J."/>
            <person name="Meneus L."/>
            <person name="Mihai O."/>
            <person name="Mihalev A."/>
            <person name="Mihova T."/>
            <person name="Mittelman R."/>
            <person name="Mlenga V."/>
            <person name="Montmayeur A."/>
            <person name="Mulrain L."/>
            <person name="Navidi A."/>
            <person name="Naylor J."/>
            <person name="Negash T."/>
            <person name="Nguyen T."/>
            <person name="Nguyen N."/>
            <person name="Nicol R."/>
            <person name="Norbu C."/>
            <person name="Norbu N."/>
            <person name="Novod N."/>
            <person name="O'Neill B."/>
            <person name="Osman S."/>
            <person name="Markiewicz E."/>
            <person name="Oyono O.L."/>
            <person name="Patti C."/>
            <person name="Phunkhang P."/>
            <person name="Pierre F."/>
            <person name="Priest M."/>
            <person name="Raghuraman S."/>
            <person name="Rege F."/>
            <person name="Reyes R."/>
            <person name="Rise C."/>
            <person name="Rogov P."/>
            <person name="Ross K."/>
            <person name="Ryan E."/>
            <person name="Settipalli S."/>
            <person name="Shea T."/>
            <person name="Sherpa N."/>
            <person name="Shi L."/>
            <person name="Shih D."/>
            <person name="Sparrow T."/>
            <person name="Spaulding J."/>
            <person name="Stalker J."/>
            <person name="Stange-Thomann N."/>
            <person name="Stavropoulos S."/>
            <person name="Stone C."/>
            <person name="Strader C."/>
            <person name="Tesfaye S."/>
            <person name="Thomson T."/>
            <person name="Thoulutsang Y."/>
            <person name="Thoulutsang D."/>
            <person name="Topham K."/>
            <person name="Topping I."/>
            <person name="Tsamla T."/>
            <person name="Vassiliev H."/>
            <person name="Vo A."/>
            <person name="Wangchuk T."/>
            <person name="Wangdi T."/>
            <person name="Weiand M."/>
            <person name="Wilkinson J."/>
            <person name="Wilson A."/>
            <person name="Yadav S."/>
            <person name="Young G."/>
            <person name="Yu Q."/>
            <person name="Zembek L."/>
            <person name="Zhong D."/>
            <person name="Zimmer A."/>
            <person name="Zwirko Z."/>
            <person name="Jaffe D.B."/>
            <person name="Alvarez P."/>
            <person name="Brockman W."/>
            <person name="Butler J."/>
            <person name="Chin C."/>
            <person name="Gnerre S."/>
            <person name="Grabherr M."/>
            <person name="Kleber M."/>
            <person name="Mauceli E."/>
            <person name="MacCallum I."/>
        </authorList>
    </citation>
    <scope>NUCLEOTIDE SEQUENCE [LARGE SCALE GENOMIC DNA]</scope>
    <source>
        <strain evidence="4">Tucson 15081-1352.22</strain>
    </source>
</reference>
<evidence type="ECO:0000256" key="1">
    <source>
        <dbReference type="SAM" id="Coils"/>
    </source>
</evidence>
<evidence type="ECO:0000256" key="2">
    <source>
        <dbReference type="SAM" id="SignalP"/>
    </source>
</evidence>
<dbReference type="OrthoDB" id="7869386at2759"/>
<dbReference type="KEGG" id="dmo:Dmoj_GI24867"/>
<accession>B4K8T1</accession>
<feature type="chain" id="PRO_5006456341" description="DUF4398 domain-containing protein" evidence="2">
    <location>
        <begin position="18"/>
        <end position="251"/>
    </location>
</feature>
<protein>
    <recommendedName>
        <fullName evidence="5">DUF4398 domain-containing protein</fullName>
    </recommendedName>
</protein>
<organism evidence="3 4">
    <name type="scientific">Drosophila mojavensis</name>
    <name type="common">Fruit fly</name>
    <dbReference type="NCBI Taxonomy" id="7230"/>
    <lineage>
        <taxon>Eukaryota</taxon>
        <taxon>Metazoa</taxon>
        <taxon>Ecdysozoa</taxon>
        <taxon>Arthropoda</taxon>
        <taxon>Hexapoda</taxon>
        <taxon>Insecta</taxon>
        <taxon>Pterygota</taxon>
        <taxon>Neoptera</taxon>
        <taxon>Endopterygota</taxon>
        <taxon>Diptera</taxon>
        <taxon>Brachycera</taxon>
        <taxon>Muscomorpha</taxon>
        <taxon>Ephydroidea</taxon>
        <taxon>Drosophilidae</taxon>
        <taxon>Drosophila</taxon>
    </lineage>
</organism>
<dbReference type="EMBL" id="CH933806">
    <property type="protein sequence ID" value="EDW15500.2"/>
    <property type="molecule type" value="Genomic_DNA"/>
</dbReference>
<evidence type="ECO:0000313" key="4">
    <source>
        <dbReference type="Proteomes" id="UP000009192"/>
    </source>
</evidence>
<name>B4K8T1_DROMO</name>
<gene>
    <name evidence="3" type="primary">Dmoj\GI24867</name>
    <name evidence="3" type="ORF">Dmoj_GI24867</name>
</gene>
<keyword evidence="2" id="KW-0732">Signal</keyword>